<dbReference type="InterPro" id="IPR036388">
    <property type="entry name" value="WH-like_DNA-bd_sf"/>
</dbReference>
<protein>
    <recommendedName>
        <fullName evidence="6">Fork-head domain-containing protein</fullName>
    </recommendedName>
</protein>
<evidence type="ECO:0000256" key="5">
    <source>
        <dbReference type="SAM" id="MobiDB-lite"/>
    </source>
</evidence>
<dbReference type="GO" id="GO:0003677">
    <property type="term" value="F:DNA binding"/>
    <property type="evidence" value="ECO:0007669"/>
    <property type="project" value="UniProtKB-UniRule"/>
</dbReference>
<keyword evidence="3 4" id="KW-0539">Nucleus</keyword>
<feature type="domain" description="Fork-head" evidence="6">
    <location>
        <begin position="243"/>
        <end position="315"/>
    </location>
</feature>
<dbReference type="InterPro" id="IPR030456">
    <property type="entry name" value="TF_fork_head_CS_2"/>
</dbReference>
<dbReference type="PROSITE" id="PS00658">
    <property type="entry name" value="FORK_HEAD_2"/>
    <property type="match status" value="1"/>
</dbReference>
<keyword evidence="8" id="KW-1185">Reference proteome</keyword>
<feature type="compositionally biased region" description="Polar residues" evidence="5">
    <location>
        <begin position="1"/>
        <end position="13"/>
    </location>
</feature>
<comment type="subcellular location">
    <subcellularLocation>
        <location evidence="1 4">Nucleus</location>
    </subcellularLocation>
</comment>
<evidence type="ECO:0000313" key="7">
    <source>
        <dbReference type="EMBL" id="KAL3085376.1"/>
    </source>
</evidence>
<accession>A0ABD2J4X3</accession>
<evidence type="ECO:0000256" key="3">
    <source>
        <dbReference type="ARBA" id="ARBA00023242"/>
    </source>
</evidence>
<dbReference type="SUPFAM" id="SSF46785">
    <property type="entry name" value="Winged helix' DNA-binding domain"/>
    <property type="match status" value="1"/>
</dbReference>
<dbReference type="Gene3D" id="1.10.10.10">
    <property type="entry name" value="Winged helix-like DNA-binding domain superfamily/Winged helix DNA-binding domain"/>
    <property type="match status" value="1"/>
</dbReference>
<dbReference type="InterPro" id="IPR051770">
    <property type="entry name" value="Forkhead_box_regulator"/>
</dbReference>
<comment type="caution">
    <text evidence="7">The sequence shown here is derived from an EMBL/GenBank/DDBJ whole genome shotgun (WGS) entry which is preliminary data.</text>
</comment>
<dbReference type="PANTHER" id="PTHR46262:SF2">
    <property type="entry name" value="FORKHEAD BOX PROTEIN BINIOU"/>
    <property type="match status" value="1"/>
</dbReference>
<feature type="DNA-binding region" description="Fork-head" evidence="4">
    <location>
        <begin position="243"/>
        <end position="315"/>
    </location>
</feature>
<dbReference type="PROSITE" id="PS50039">
    <property type="entry name" value="FORK_HEAD_3"/>
    <property type="match status" value="1"/>
</dbReference>
<dbReference type="PANTHER" id="PTHR46262">
    <property type="entry name" value="FORKHEAD BOX PROTEIN BINIOU"/>
    <property type="match status" value="1"/>
</dbReference>
<reference evidence="7 8" key="1">
    <citation type="submission" date="2024-10" db="EMBL/GenBank/DDBJ databases">
        <authorList>
            <person name="Kim D."/>
        </authorList>
    </citation>
    <scope>NUCLEOTIDE SEQUENCE [LARGE SCALE GENOMIC DNA]</scope>
    <source>
        <strain evidence="7">Taebaek</strain>
    </source>
</reference>
<dbReference type="SMART" id="SM00339">
    <property type="entry name" value="FH"/>
    <property type="match status" value="1"/>
</dbReference>
<dbReference type="InterPro" id="IPR001766">
    <property type="entry name" value="Fork_head_dom"/>
</dbReference>
<keyword evidence="2 4" id="KW-0238">DNA-binding</keyword>
<gene>
    <name evidence="7" type="ORF">niasHS_010445</name>
</gene>
<name>A0ABD2J4X3_HETSC</name>
<proteinExistence type="predicted"/>
<evidence type="ECO:0000256" key="2">
    <source>
        <dbReference type="ARBA" id="ARBA00023125"/>
    </source>
</evidence>
<sequence length="701" mass="77929">MEAFPLSSTSISNGDHHNNNDQHTAGGDWVFINASGGHDNDSNEAANDSNYGMLGNCGGGQQQYIALTCNQQQIADDERGRQRTTTTGQQPFFQSVHGFQPVHATQPPNEPVQFDYVSCLLNGGHDADAMECWWTSTAAPMASNGMPWDNCQATALIDNVSGPGQFEVEEEEEADGNDEEMKLYNKEDEGKPTVAGSSKVVEPMPTAAAAKSEVPKSSEKRRARGKSGKGGRRRALHDRRGEKPRETYIQLIGMAIEAQESKRATLTEIYNFLRDKFEFFRGPYDGWKNSVRHNLSMQDYFYKLPKDEHGKVGKGCVTIPIKFFPIFGHHWTYGKDWYQMERLKTNNNGGNGQQQPFKLAKGSAEIGKATTTASAPKKKKLKKTKQQEVEKTAAEDEQEEKEEEAVHGPIVDDESSSSAMSDHPQRLPSHPPVPSFDHNCHDHHRHPLCAPSNCSTLLHHHQNALSCYDSNFESLNYIAQQHQFGCFHHPPPAPFDGDGAVPLVTDNQMNDYCWHTAAATCCWPWQIDDHNALAVINPTTISLLWMNSVNNISSNKLLASELETDQQQMLMNDNQGTHQNNEWSHPNGREHLQIQLQYPPLTYTMMDDEQQASLEGCFSSFYGTIGTVVPASDQLNCMSLASDLPVSPCSSATDQPYFTHPIKGAYGTSILFNNQPDQMTPIPDHSTVLDQSATSFINQPL</sequence>
<dbReference type="Pfam" id="PF00250">
    <property type="entry name" value="Forkhead"/>
    <property type="match status" value="1"/>
</dbReference>
<evidence type="ECO:0000256" key="1">
    <source>
        <dbReference type="ARBA" id="ARBA00004123"/>
    </source>
</evidence>
<dbReference type="AlphaFoldDB" id="A0ABD2J4X3"/>
<feature type="region of interest" description="Disordered" evidence="5">
    <location>
        <begin position="1"/>
        <end position="47"/>
    </location>
</feature>
<feature type="region of interest" description="Disordered" evidence="5">
    <location>
        <begin position="367"/>
        <end position="435"/>
    </location>
</feature>
<evidence type="ECO:0000259" key="6">
    <source>
        <dbReference type="PROSITE" id="PS50039"/>
    </source>
</evidence>
<dbReference type="PRINTS" id="PR00053">
    <property type="entry name" value="FORKHEAD"/>
</dbReference>
<feature type="compositionally biased region" description="Basic residues" evidence="5">
    <location>
        <begin position="221"/>
        <end position="237"/>
    </location>
</feature>
<organism evidence="7 8">
    <name type="scientific">Heterodera schachtii</name>
    <name type="common">Sugarbeet cyst nematode worm</name>
    <name type="synonym">Tylenchus schachtii</name>
    <dbReference type="NCBI Taxonomy" id="97005"/>
    <lineage>
        <taxon>Eukaryota</taxon>
        <taxon>Metazoa</taxon>
        <taxon>Ecdysozoa</taxon>
        <taxon>Nematoda</taxon>
        <taxon>Chromadorea</taxon>
        <taxon>Rhabditida</taxon>
        <taxon>Tylenchina</taxon>
        <taxon>Tylenchomorpha</taxon>
        <taxon>Tylenchoidea</taxon>
        <taxon>Heteroderidae</taxon>
        <taxon>Heteroderinae</taxon>
        <taxon>Heterodera</taxon>
    </lineage>
</organism>
<dbReference type="Proteomes" id="UP001620645">
    <property type="component" value="Unassembled WGS sequence"/>
</dbReference>
<dbReference type="EMBL" id="JBICCN010000232">
    <property type="protein sequence ID" value="KAL3085376.1"/>
    <property type="molecule type" value="Genomic_DNA"/>
</dbReference>
<feature type="region of interest" description="Disordered" evidence="5">
    <location>
        <begin position="184"/>
        <end position="242"/>
    </location>
</feature>
<dbReference type="InterPro" id="IPR036390">
    <property type="entry name" value="WH_DNA-bd_sf"/>
</dbReference>
<dbReference type="GO" id="GO:0005634">
    <property type="term" value="C:nucleus"/>
    <property type="evidence" value="ECO:0007669"/>
    <property type="project" value="UniProtKB-SubCell"/>
</dbReference>
<evidence type="ECO:0000313" key="8">
    <source>
        <dbReference type="Proteomes" id="UP001620645"/>
    </source>
</evidence>
<feature type="compositionally biased region" description="Basic and acidic residues" evidence="5">
    <location>
        <begin position="385"/>
        <end position="394"/>
    </location>
</feature>
<evidence type="ECO:0000256" key="4">
    <source>
        <dbReference type="PROSITE-ProRule" id="PRU00089"/>
    </source>
</evidence>